<dbReference type="OrthoDB" id="10616377at2759"/>
<keyword evidence="1" id="KW-0812">Transmembrane</keyword>
<dbReference type="InParanoid" id="C1ED51"/>
<dbReference type="KEGG" id="mis:MICPUN_61654"/>
<organism evidence="2 3">
    <name type="scientific">Micromonas commoda (strain RCC299 / NOUM17 / CCMP2709)</name>
    <name type="common">Picoplanktonic green alga</name>
    <dbReference type="NCBI Taxonomy" id="296587"/>
    <lineage>
        <taxon>Eukaryota</taxon>
        <taxon>Viridiplantae</taxon>
        <taxon>Chlorophyta</taxon>
        <taxon>Mamiellophyceae</taxon>
        <taxon>Mamiellales</taxon>
        <taxon>Mamiellaceae</taxon>
        <taxon>Micromonas</taxon>
    </lineage>
</organism>
<protein>
    <recommendedName>
        <fullName evidence="4">Methyltransferase</fullName>
    </recommendedName>
</protein>
<keyword evidence="1" id="KW-1133">Transmembrane helix</keyword>
<evidence type="ECO:0000313" key="3">
    <source>
        <dbReference type="Proteomes" id="UP000002009"/>
    </source>
</evidence>
<dbReference type="Proteomes" id="UP000002009">
    <property type="component" value="Chromosome 9"/>
</dbReference>
<dbReference type="RefSeq" id="XP_002504434.1">
    <property type="nucleotide sequence ID" value="XM_002504388.1"/>
</dbReference>
<dbReference type="GeneID" id="8246629"/>
<dbReference type="PROSITE" id="PS51257">
    <property type="entry name" value="PROKAR_LIPOPROTEIN"/>
    <property type="match status" value="1"/>
</dbReference>
<gene>
    <name evidence="2" type="ORF">MICPUN_61654</name>
</gene>
<dbReference type="AlphaFoldDB" id="C1ED51"/>
<evidence type="ECO:0008006" key="4">
    <source>
        <dbReference type="Google" id="ProtNLM"/>
    </source>
</evidence>
<sequence length="268" mass="30828">MSDLERPKPVGRKRRRVTQLLVLVAACYVSYWFVWPYIRMAHRLGVVGMFSVPKSQCLTQPGFKAVDRSPKRSPLLIADHLIPYTKGKVIFEVGTRNGDILACVNPHAKKAYSAEIDATYCVKLEERGLTVLCDDFRKFSPSALPGLPEGEVPDVFFWWPMMADTQNEEWMLHIRDALWKQDLGAGKRVIIAFDHNWPRDRRNLQYMWNKYGVDMNGEKHEVKYAENRHWRASGTFTLLHLKLDPPRVSTGSIHASKGKFGEVKKAEE</sequence>
<keyword evidence="1" id="KW-0472">Membrane</keyword>
<evidence type="ECO:0000313" key="2">
    <source>
        <dbReference type="EMBL" id="ACO65692.1"/>
    </source>
</evidence>
<reference evidence="2 3" key="1">
    <citation type="journal article" date="2009" name="Science">
        <title>Green evolution and dynamic adaptations revealed by genomes of the marine picoeukaryotes Micromonas.</title>
        <authorList>
            <person name="Worden A.Z."/>
            <person name="Lee J.H."/>
            <person name="Mock T."/>
            <person name="Rouze P."/>
            <person name="Simmons M.P."/>
            <person name="Aerts A.L."/>
            <person name="Allen A.E."/>
            <person name="Cuvelier M.L."/>
            <person name="Derelle E."/>
            <person name="Everett M.V."/>
            <person name="Foulon E."/>
            <person name="Grimwood J."/>
            <person name="Gundlach H."/>
            <person name="Henrissat B."/>
            <person name="Napoli C."/>
            <person name="McDonald S.M."/>
            <person name="Parker M.S."/>
            <person name="Rombauts S."/>
            <person name="Salamov A."/>
            <person name="Von Dassow P."/>
            <person name="Badger J.H."/>
            <person name="Coutinho P.M."/>
            <person name="Demir E."/>
            <person name="Dubchak I."/>
            <person name="Gentemann C."/>
            <person name="Eikrem W."/>
            <person name="Gready J.E."/>
            <person name="John U."/>
            <person name="Lanier W."/>
            <person name="Lindquist E.A."/>
            <person name="Lucas S."/>
            <person name="Mayer K.F."/>
            <person name="Moreau H."/>
            <person name="Not F."/>
            <person name="Otillar R."/>
            <person name="Panaud O."/>
            <person name="Pangilinan J."/>
            <person name="Paulsen I."/>
            <person name="Piegu B."/>
            <person name="Poliakov A."/>
            <person name="Robbens S."/>
            <person name="Schmutz J."/>
            <person name="Toulza E."/>
            <person name="Wyss T."/>
            <person name="Zelensky A."/>
            <person name="Zhou K."/>
            <person name="Armbrust E.V."/>
            <person name="Bhattacharya D."/>
            <person name="Goodenough U.W."/>
            <person name="Van de Peer Y."/>
            <person name="Grigoriev I.V."/>
        </authorList>
    </citation>
    <scope>NUCLEOTIDE SEQUENCE [LARGE SCALE GENOMIC DNA]</scope>
    <source>
        <strain evidence="3">RCC299 / NOUM17</strain>
    </source>
</reference>
<keyword evidence="3" id="KW-1185">Reference proteome</keyword>
<evidence type="ECO:0000256" key="1">
    <source>
        <dbReference type="SAM" id="Phobius"/>
    </source>
</evidence>
<proteinExistence type="predicted"/>
<accession>C1ED51</accession>
<feature type="transmembrane region" description="Helical" evidence="1">
    <location>
        <begin position="20"/>
        <end position="38"/>
    </location>
</feature>
<dbReference type="EMBL" id="CP001329">
    <property type="protein sequence ID" value="ACO65692.1"/>
    <property type="molecule type" value="Genomic_DNA"/>
</dbReference>
<name>C1ED51_MICCC</name>